<dbReference type="RefSeq" id="WP_369668585.1">
    <property type="nucleotide sequence ID" value="NZ_JBDKXB010000049.1"/>
</dbReference>
<comment type="caution">
    <text evidence="3">The sequence shown here is derived from an EMBL/GenBank/DDBJ whole genome shotgun (WGS) entry which is preliminary data.</text>
</comment>
<accession>A0ABV4BLM5</accession>
<dbReference type="Proteomes" id="UP001564408">
    <property type="component" value="Unassembled WGS sequence"/>
</dbReference>
<dbReference type="InterPro" id="IPR012318">
    <property type="entry name" value="HTH_CRP"/>
</dbReference>
<evidence type="ECO:0000259" key="2">
    <source>
        <dbReference type="PROSITE" id="PS51063"/>
    </source>
</evidence>
<evidence type="ECO:0000256" key="1">
    <source>
        <dbReference type="SAM" id="MobiDB-lite"/>
    </source>
</evidence>
<evidence type="ECO:0000313" key="3">
    <source>
        <dbReference type="EMBL" id="MEY6434203.1"/>
    </source>
</evidence>
<dbReference type="InterPro" id="IPR036388">
    <property type="entry name" value="WH-like_DNA-bd_sf"/>
</dbReference>
<dbReference type="EMBL" id="JBDKXB010000049">
    <property type="protein sequence ID" value="MEY6434203.1"/>
    <property type="molecule type" value="Genomic_DNA"/>
</dbReference>
<organism evidence="3 4">
    <name type="scientific">Thioalkalicoccus limnaeus</name>
    <dbReference type="NCBI Taxonomy" id="120681"/>
    <lineage>
        <taxon>Bacteria</taxon>
        <taxon>Pseudomonadati</taxon>
        <taxon>Pseudomonadota</taxon>
        <taxon>Gammaproteobacteria</taxon>
        <taxon>Chromatiales</taxon>
        <taxon>Chromatiaceae</taxon>
        <taxon>Thioalkalicoccus</taxon>
    </lineage>
</organism>
<sequence length="63" mass="7195">MSYDEFMSRARPDNEPAPINLQSIADYSGIPRETVRRKVRDLEAQGWIIRRDNGYLIATAKAA</sequence>
<name>A0ABV4BLM5_9GAMM</name>
<evidence type="ECO:0000313" key="4">
    <source>
        <dbReference type="Proteomes" id="UP001564408"/>
    </source>
</evidence>
<gene>
    <name evidence="3" type="ORF">ABC977_17540</name>
</gene>
<reference evidence="3 4" key="1">
    <citation type="submission" date="2024-05" db="EMBL/GenBank/DDBJ databases">
        <title>Genome Sequence and Characterization of the New Strain Purple Sulfur Bacterium of Genus Thioalkalicoccus.</title>
        <authorList>
            <person name="Bryantseva I.A."/>
            <person name="Kyndt J.A."/>
            <person name="Imhoff J.F."/>
        </authorList>
    </citation>
    <scope>NUCLEOTIDE SEQUENCE [LARGE SCALE GENOMIC DNA]</scope>
    <source>
        <strain evidence="3 4">Um2</strain>
    </source>
</reference>
<keyword evidence="4" id="KW-1185">Reference proteome</keyword>
<dbReference type="PROSITE" id="PS51063">
    <property type="entry name" value="HTH_CRP_2"/>
    <property type="match status" value="1"/>
</dbReference>
<feature type="compositionally biased region" description="Basic and acidic residues" evidence="1">
    <location>
        <begin position="1"/>
        <end position="14"/>
    </location>
</feature>
<dbReference type="Pfam" id="PF13545">
    <property type="entry name" value="HTH_Crp_2"/>
    <property type="match status" value="1"/>
</dbReference>
<feature type="domain" description="HTH crp-type" evidence="2">
    <location>
        <begin position="1"/>
        <end position="61"/>
    </location>
</feature>
<protein>
    <submittedName>
        <fullName evidence="3">Helix-turn-helix domain-containing protein</fullName>
    </submittedName>
</protein>
<feature type="region of interest" description="Disordered" evidence="1">
    <location>
        <begin position="1"/>
        <end position="20"/>
    </location>
</feature>
<dbReference type="SUPFAM" id="SSF46785">
    <property type="entry name" value="Winged helix' DNA-binding domain"/>
    <property type="match status" value="1"/>
</dbReference>
<dbReference type="SMART" id="SM00419">
    <property type="entry name" value="HTH_CRP"/>
    <property type="match status" value="1"/>
</dbReference>
<proteinExistence type="predicted"/>
<dbReference type="InterPro" id="IPR036390">
    <property type="entry name" value="WH_DNA-bd_sf"/>
</dbReference>
<dbReference type="Gene3D" id="1.10.10.10">
    <property type="entry name" value="Winged helix-like DNA-binding domain superfamily/Winged helix DNA-binding domain"/>
    <property type="match status" value="1"/>
</dbReference>